<organism evidence="2 3">
    <name type="scientific">Cuscuta campestris</name>
    <dbReference type="NCBI Taxonomy" id="132261"/>
    <lineage>
        <taxon>Eukaryota</taxon>
        <taxon>Viridiplantae</taxon>
        <taxon>Streptophyta</taxon>
        <taxon>Embryophyta</taxon>
        <taxon>Tracheophyta</taxon>
        <taxon>Spermatophyta</taxon>
        <taxon>Magnoliopsida</taxon>
        <taxon>eudicotyledons</taxon>
        <taxon>Gunneridae</taxon>
        <taxon>Pentapetalae</taxon>
        <taxon>asterids</taxon>
        <taxon>lamiids</taxon>
        <taxon>Solanales</taxon>
        <taxon>Convolvulaceae</taxon>
        <taxon>Cuscuteae</taxon>
        <taxon>Cuscuta</taxon>
        <taxon>Cuscuta subgen. Grammica</taxon>
        <taxon>Cuscuta sect. Cleistogrammica</taxon>
    </lineage>
</organism>
<dbReference type="EMBL" id="OOIL02002240">
    <property type="protein sequence ID" value="VFQ81838.1"/>
    <property type="molecule type" value="Genomic_DNA"/>
</dbReference>
<feature type="region of interest" description="Disordered" evidence="1">
    <location>
        <begin position="128"/>
        <end position="147"/>
    </location>
</feature>
<evidence type="ECO:0000313" key="2">
    <source>
        <dbReference type="EMBL" id="VFQ81838.1"/>
    </source>
</evidence>
<accession>A0A484M1E8</accession>
<protein>
    <submittedName>
        <fullName evidence="2">Uncharacterized protein</fullName>
    </submittedName>
</protein>
<gene>
    <name evidence="2" type="ORF">CCAM_LOCUS23614</name>
</gene>
<keyword evidence="3" id="KW-1185">Reference proteome</keyword>
<feature type="region of interest" description="Disordered" evidence="1">
    <location>
        <begin position="157"/>
        <end position="193"/>
    </location>
</feature>
<feature type="compositionally biased region" description="Polar residues" evidence="1">
    <location>
        <begin position="165"/>
        <end position="179"/>
    </location>
</feature>
<dbReference type="AlphaFoldDB" id="A0A484M1E8"/>
<dbReference type="Proteomes" id="UP000595140">
    <property type="component" value="Unassembled WGS sequence"/>
</dbReference>
<proteinExistence type="predicted"/>
<feature type="region of interest" description="Disordered" evidence="1">
    <location>
        <begin position="238"/>
        <end position="278"/>
    </location>
</feature>
<evidence type="ECO:0000313" key="3">
    <source>
        <dbReference type="Proteomes" id="UP000595140"/>
    </source>
</evidence>
<name>A0A484M1E8_9ASTE</name>
<evidence type="ECO:0000256" key="1">
    <source>
        <dbReference type="SAM" id="MobiDB-lite"/>
    </source>
</evidence>
<sequence>MFDVQPESKETLGFVVVSSHQGRAFLCGLPPNKKWKDKYVSIKFPPAAFPFAQNVWGKKMKRQVKPVETDDLVAWEATLRAGDASTRNLYNVGKWSIYPGQETNPEPEIVLTGAIPDAIPICRVRGSKAPTTATAGPSRLGKKKKEKVVKFQSKFATPKIVTEEPPSTQPLSHPSSQPFSLEEHPAQSHQGTSQPIHFGEIYINVDTLEFANMLAETGHTLEAGQGGQQIEGGGMRKRLLKSLFKGKDEGLRSLTSRPSAWPSPPMPARHPASPDHSL</sequence>
<reference evidence="2 3" key="1">
    <citation type="submission" date="2018-04" db="EMBL/GenBank/DDBJ databases">
        <authorList>
            <person name="Vogel A."/>
        </authorList>
    </citation>
    <scope>NUCLEOTIDE SEQUENCE [LARGE SCALE GENOMIC DNA]</scope>
</reference>